<feature type="domain" description="Gp5/Type VI secretion system Vgr protein OB-fold" evidence="1">
    <location>
        <begin position="376"/>
        <end position="448"/>
    </location>
</feature>
<keyword evidence="3" id="KW-1185">Reference proteome</keyword>
<sequence>MVTSPLNAKLDLVSYRVLIDGKELDGTREVAQINVFFGVNRVSTARVEFLDGDPSEQLFAFSQDSTVKPGATISIQAGYHSENKEIFSGLIIGQTIFLASDSSSQLAVECRGNEVKMTIGRQSKTYENKKDSDVFTQLFSNHSLTADVTATTVSHKELVQYYCTDWDFLLSRAEANGLMVVPGKKVAVSKPSTSTKPVLRLTHGESVYTFNLELDARSQYSAVSGSFWDDLTQSVQALSATNPSVKTNGTDSSASLASVIGLSAFTVQTQAPLPAEEARAWLNGLWLKSALSKIKGTIKFPGNASVLLGNMVELVGFGNRFNGTAFVSQVNHTLEAGDWSTEIVLGLDEKWFIERQPDVMAPAAAGVLPGINGLCSGTVTKTDQDPEGHFRVQVRVPALNNELLWVRLAQQQASAGTGSFFYPETNDEVIIGFVGGDPRYGVILGSLYSKKQKPAYVPDAANTKKAWLTKENLKVEFDDEKKIITIETPGKNQIVFSDDAKSVTIKDQHGNAIIMNQDGITFDSKSAIKLKAASNIELEATGKIDIKATGDLALNGLNIAGKAQSQLKLEGTASAEVSAAGQMVIKGALVMIN</sequence>
<dbReference type="Pfam" id="PF04717">
    <property type="entry name" value="Phage_base_V"/>
    <property type="match status" value="1"/>
</dbReference>
<comment type="caution">
    <text evidence="2">The sequence shown here is derived from an EMBL/GenBank/DDBJ whole genome shotgun (WGS) entry which is preliminary data.</text>
</comment>
<dbReference type="Proteomes" id="UP001597512">
    <property type="component" value="Unassembled WGS sequence"/>
</dbReference>
<dbReference type="RefSeq" id="WP_381501868.1">
    <property type="nucleotide sequence ID" value="NZ_JBHUOM010000007.1"/>
</dbReference>
<evidence type="ECO:0000259" key="1">
    <source>
        <dbReference type="Pfam" id="PF04717"/>
    </source>
</evidence>
<proteinExistence type="predicted"/>
<dbReference type="Gene3D" id="2.40.50.230">
    <property type="entry name" value="Gp5 N-terminal domain"/>
    <property type="match status" value="1"/>
</dbReference>
<dbReference type="EMBL" id="JBHUOM010000007">
    <property type="protein sequence ID" value="MFD2934929.1"/>
    <property type="molecule type" value="Genomic_DNA"/>
</dbReference>
<dbReference type="InterPro" id="IPR006531">
    <property type="entry name" value="Gp5/Vgr_OB"/>
</dbReference>
<dbReference type="NCBIfam" id="TIGR01646">
    <property type="entry name" value="vgr_GE"/>
    <property type="match status" value="1"/>
</dbReference>
<evidence type="ECO:0000313" key="2">
    <source>
        <dbReference type="EMBL" id="MFD2934929.1"/>
    </source>
</evidence>
<organism evidence="2 3">
    <name type="scientific">Spirosoma flavum</name>
    <dbReference type="NCBI Taxonomy" id="2048557"/>
    <lineage>
        <taxon>Bacteria</taxon>
        <taxon>Pseudomonadati</taxon>
        <taxon>Bacteroidota</taxon>
        <taxon>Cytophagia</taxon>
        <taxon>Cytophagales</taxon>
        <taxon>Cytophagaceae</taxon>
        <taxon>Spirosoma</taxon>
    </lineage>
</organism>
<dbReference type="InterPro" id="IPR006533">
    <property type="entry name" value="T6SS_Vgr_RhsGE"/>
</dbReference>
<dbReference type="SUPFAM" id="SSF69279">
    <property type="entry name" value="Phage tail proteins"/>
    <property type="match status" value="1"/>
</dbReference>
<name>A0ABW6AHI0_9BACT</name>
<dbReference type="SUPFAM" id="SSF69255">
    <property type="entry name" value="gp5 N-terminal domain-like"/>
    <property type="match status" value="1"/>
</dbReference>
<dbReference type="InterPro" id="IPR037026">
    <property type="entry name" value="Vgr_OB-fold_dom_sf"/>
</dbReference>
<reference evidence="3" key="1">
    <citation type="journal article" date="2019" name="Int. J. Syst. Evol. Microbiol.">
        <title>The Global Catalogue of Microorganisms (GCM) 10K type strain sequencing project: providing services to taxonomists for standard genome sequencing and annotation.</title>
        <authorList>
            <consortium name="The Broad Institute Genomics Platform"/>
            <consortium name="The Broad Institute Genome Sequencing Center for Infectious Disease"/>
            <person name="Wu L."/>
            <person name="Ma J."/>
        </authorList>
    </citation>
    <scope>NUCLEOTIDE SEQUENCE [LARGE SCALE GENOMIC DNA]</scope>
    <source>
        <strain evidence="3">KCTC 52490</strain>
    </source>
</reference>
<gene>
    <name evidence="2" type="primary">vgrG</name>
    <name evidence="2" type="ORF">ACFS25_14130</name>
</gene>
<protein>
    <submittedName>
        <fullName evidence="2">Type VI secretion system tip protein VgrG</fullName>
    </submittedName>
</protein>
<evidence type="ECO:0000313" key="3">
    <source>
        <dbReference type="Proteomes" id="UP001597512"/>
    </source>
</evidence>
<accession>A0ABW6AHI0</accession>